<evidence type="ECO:0000313" key="1">
    <source>
        <dbReference type="EMBL" id="AZP18123.1"/>
    </source>
</evidence>
<dbReference type="EMBL" id="CP034463">
    <property type="protein sequence ID" value="AZP18123.1"/>
    <property type="molecule type" value="Genomic_DNA"/>
</dbReference>
<keyword evidence="2" id="KW-1185">Reference proteome</keyword>
<gene>
    <name evidence="1" type="ORF">EJC51_19730</name>
</gene>
<protein>
    <submittedName>
        <fullName evidence="1">Uncharacterized protein</fullName>
    </submittedName>
</protein>
<dbReference type="RefSeq" id="WP_126272304.1">
    <property type="nucleotide sequence ID" value="NZ_CP034463.1"/>
</dbReference>
<name>A0A3S9I189_9ACTN</name>
<sequence>MRLSVTEHRVRLGPHEYRLLRVGGLRRALCYDNEHWLSLWVDRRAAAELAAAWLLAARSPRSLVHLPLRRRGERPLGAALPEPHRARDLLLLHHSLQFPASRWKEVRARAGRAGSQHTVEFRRADFPLPHDRAVPGAHHAEFRDRLRLSTAADTLVLSGSALPFADAAADFFDLAETAAGTRPHQGRHVCAELHPGSGLLERSMPLMHVEYCAEWEPVPRDG</sequence>
<dbReference type="AlphaFoldDB" id="A0A3S9I189"/>
<proteinExistence type="predicted"/>
<evidence type="ECO:0000313" key="2">
    <source>
        <dbReference type="Proteomes" id="UP000280197"/>
    </source>
</evidence>
<dbReference type="Proteomes" id="UP000280197">
    <property type="component" value="Chromosome"/>
</dbReference>
<accession>A0A3S9I189</accession>
<organism evidence="1 2">
    <name type="scientific">Streptomyces aquilus</name>
    <dbReference type="NCBI Taxonomy" id="2548456"/>
    <lineage>
        <taxon>Bacteria</taxon>
        <taxon>Bacillati</taxon>
        <taxon>Actinomycetota</taxon>
        <taxon>Actinomycetes</taxon>
        <taxon>Kitasatosporales</taxon>
        <taxon>Streptomycetaceae</taxon>
        <taxon>Streptomyces</taxon>
    </lineage>
</organism>
<reference evidence="1 2" key="1">
    <citation type="submission" date="2018-12" db="EMBL/GenBank/DDBJ databases">
        <authorList>
            <person name="Li K."/>
        </authorList>
    </citation>
    <scope>NUCLEOTIDE SEQUENCE [LARGE SCALE GENOMIC DNA]</scope>
    <source>
        <strain evidence="2">CR22</strain>
    </source>
</reference>
<dbReference type="KEGG" id="saqu:EJC51_19730"/>